<evidence type="ECO:0000313" key="4">
    <source>
        <dbReference type="Proteomes" id="UP001303614"/>
    </source>
</evidence>
<dbReference type="PANTHER" id="PTHR17985:SF8">
    <property type="entry name" value="TRANSPORT AND GOLGI ORGANIZATION PROTEIN 2 HOMOLOG"/>
    <property type="match status" value="1"/>
</dbReference>
<proteinExistence type="predicted"/>
<reference evidence="1 4" key="2">
    <citation type="submission" date="2023-12" db="EMBL/GenBank/DDBJ databases">
        <title>Genome sequencing of Xanthomonas floridensis.</title>
        <authorList>
            <person name="Greer S."/>
            <person name="Harrison J."/>
            <person name="Grant M."/>
            <person name="Vicente J."/>
            <person name="Studholme D."/>
        </authorList>
    </citation>
    <scope>NUCLEOTIDE SEQUENCE [LARGE SCALE GENOMIC DNA]</scope>
    <source>
        <strain evidence="1 4">WHRI 8848</strain>
    </source>
</reference>
<dbReference type="Pfam" id="PF05742">
    <property type="entry name" value="TANGO2"/>
    <property type="match status" value="1"/>
</dbReference>
<sequence>MCLVALAWKTHPRWRLLLAGNRDEFHERPTAPLARWAAPADSVLAGRDLRSGGSWVGLGSDGRVAVVTNVRDPLATASGRSRGHLIADYLSGSLDAAGYAHDLAGAGHAFPPFNLLLCDADRCEHLSNHPPLARQLEPGIHGMSNGPLDMPWPKTRALTGALHDWCAHDSDDLQPLWDALGNPATAPDHTLPNTGVDLSTERLLSAAFIAGPSYGTRASTIVAVDHHGGGFIHERRFGPNGIFQGETRLDIPEHVDNPQSCA</sequence>
<dbReference type="OrthoDB" id="4380123at2"/>
<evidence type="ECO:0000313" key="1">
    <source>
        <dbReference type="EMBL" id="MEA5122615.1"/>
    </source>
</evidence>
<dbReference type="Proteomes" id="UP000077659">
    <property type="component" value="Unassembled WGS sequence"/>
</dbReference>
<dbReference type="RefSeq" id="WP_064508501.1">
    <property type="nucleotide sequence ID" value="NZ_JAYFSN010000035.1"/>
</dbReference>
<reference evidence="2 3" key="1">
    <citation type="submission" date="2016-05" db="EMBL/GenBank/DDBJ databases">
        <title>Pathogenic, phenotypic and molecular characterisation of Xanthomonas nasturtii sp. nov. and Xanthomonas floridensis sp. nov., new species of Xanthomonas associated with watercress production in Florida.</title>
        <authorList>
            <person name="Vicente J.G."/>
            <person name="Rothwell S."/>
            <person name="Holub E.B."/>
            <person name="Studholme D.J."/>
        </authorList>
    </citation>
    <scope>NUCLEOTIDE SEQUENCE [LARGE SCALE GENOMIC DNA]</scope>
    <source>
        <strain evidence="2 3">WHRI 8848</strain>
    </source>
</reference>
<dbReference type="Proteomes" id="UP001303614">
    <property type="component" value="Unassembled WGS sequence"/>
</dbReference>
<accession>A0A1A9MC63</accession>
<dbReference type="AlphaFoldDB" id="A0A1A9MC63"/>
<dbReference type="PANTHER" id="PTHR17985">
    <property type="entry name" value="SER/THR-RICH PROTEIN T10 IN DGCR REGION"/>
    <property type="match status" value="1"/>
</dbReference>
<evidence type="ECO:0000313" key="3">
    <source>
        <dbReference type="Proteomes" id="UP000077659"/>
    </source>
</evidence>
<comment type="caution">
    <text evidence="2">The sequence shown here is derived from an EMBL/GenBank/DDBJ whole genome shotgun (WGS) entry which is preliminary data.</text>
</comment>
<name>A0A1A9MC63_9XANT</name>
<dbReference type="EMBL" id="JAYFSO010000001">
    <property type="protein sequence ID" value="MEA5122615.1"/>
    <property type="molecule type" value="Genomic_DNA"/>
</dbReference>
<organism evidence="2 3">
    <name type="scientific">Xanthomonas floridensis</name>
    <dbReference type="NCBI Taxonomy" id="1843580"/>
    <lineage>
        <taxon>Bacteria</taxon>
        <taxon>Pseudomonadati</taxon>
        <taxon>Pseudomonadota</taxon>
        <taxon>Gammaproteobacteria</taxon>
        <taxon>Lysobacterales</taxon>
        <taxon>Lysobacteraceae</taxon>
        <taxon>Xanthomonas</taxon>
    </lineage>
</organism>
<dbReference type="STRING" id="1843580.A7D17_01505"/>
<dbReference type="InterPro" id="IPR008551">
    <property type="entry name" value="TANGO2"/>
</dbReference>
<keyword evidence="4" id="KW-1185">Reference proteome</keyword>
<dbReference type="EMBL" id="LXNG01000012">
    <property type="protein sequence ID" value="OAG67875.1"/>
    <property type="molecule type" value="Genomic_DNA"/>
</dbReference>
<protein>
    <submittedName>
        <fullName evidence="1">NRDE family protein</fullName>
    </submittedName>
</protein>
<gene>
    <name evidence="2" type="ORF">A7D17_01505</name>
    <name evidence="1" type="ORF">VB146_01770</name>
</gene>
<evidence type="ECO:0000313" key="2">
    <source>
        <dbReference type="EMBL" id="OAG67875.1"/>
    </source>
</evidence>